<evidence type="ECO:0000259" key="2">
    <source>
        <dbReference type="Pfam" id="PF13004"/>
    </source>
</evidence>
<evidence type="ECO:0000313" key="3">
    <source>
        <dbReference type="EMBL" id="KHE41837.1"/>
    </source>
</evidence>
<dbReference type="PROSITE" id="PS51257">
    <property type="entry name" value="PROKAR_LIPOPROTEIN"/>
    <property type="match status" value="1"/>
</dbReference>
<gene>
    <name evidence="3" type="ORF">LG35_07460</name>
</gene>
<evidence type="ECO:0000313" key="4">
    <source>
        <dbReference type="Proteomes" id="UP000030889"/>
    </source>
</evidence>
<feature type="chain" id="PRO_5047012932" description="BACON domain-containing protein" evidence="1">
    <location>
        <begin position="22"/>
        <end position="486"/>
    </location>
</feature>
<dbReference type="InterPro" id="IPR024361">
    <property type="entry name" value="BACON"/>
</dbReference>
<evidence type="ECO:0000256" key="1">
    <source>
        <dbReference type="SAM" id="SignalP"/>
    </source>
</evidence>
<feature type="domain" description="BACON" evidence="2">
    <location>
        <begin position="66"/>
        <end position="118"/>
    </location>
</feature>
<protein>
    <recommendedName>
        <fullName evidence="2">BACON domain-containing protein</fullName>
    </recommendedName>
</protein>
<comment type="caution">
    <text evidence="3">The sequence shown here is derived from an EMBL/GenBank/DDBJ whole genome shotgun (WGS) entry which is preliminary data.</text>
</comment>
<organism evidence="3 4">
    <name type="scientific">Alistipes inops</name>
    <dbReference type="NCBI Taxonomy" id="1501391"/>
    <lineage>
        <taxon>Bacteria</taxon>
        <taxon>Pseudomonadati</taxon>
        <taxon>Bacteroidota</taxon>
        <taxon>Bacteroidia</taxon>
        <taxon>Bacteroidales</taxon>
        <taxon>Rikenellaceae</taxon>
        <taxon>Alistipes</taxon>
    </lineage>
</organism>
<dbReference type="Gene3D" id="2.60.40.10">
    <property type="entry name" value="Immunoglobulins"/>
    <property type="match status" value="1"/>
</dbReference>
<dbReference type="Proteomes" id="UP000030889">
    <property type="component" value="Unassembled WGS sequence"/>
</dbReference>
<dbReference type="InterPro" id="IPR013783">
    <property type="entry name" value="Ig-like_fold"/>
</dbReference>
<proteinExistence type="predicted"/>
<keyword evidence="1" id="KW-0732">Signal</keyword>
<reference evidence="3 4" key="1">
    <citation type="submission" date="2014-09" db="EMBL/GenBank/DDBJ databases">
        <title>Alistipes sp. 627, sp. nov., a novel member of the family Rikenellaceae isolated from human faeces.</title>
        <authorList>
            <person name="Shkoporov A.N."/>
            <person name="Chaplin A.V."/>
            <person name="Motuzova O.V."/>
            <person name="Kafarskaia L.I."/>
            <person name="Khokhlova E.V."/>
            <person name="Efimov B.A."/>
        </authorList>
    </citation>
    <scope>NUCLEOTIDE SEQUENCE [LARGE SCALE GENOMIC DNA]</scope>
    <source>
        <strain evidence="3 4">627</strain>
    </source>
</reference>
<dbReference type="CDD" id="cd14948">
    <property type="entry name" value="BACON"/>
    <property type="match status" value="1"/>
</dbReference>
<sequence length="486" mass="52982">MFASIMRKGIYVRAALPFACAAMLLTGCTTPGETDTQYIRLSDAACSFQGADNRPVTVEVHANPAEWKAEASASWVTISDVTATSLTVEVIDNDTEGTREAEITVTSGVAEAAIRIVQVAKDYVFPRYRCHPEFQYGTAMSPSGRYAGGFYWEYDDERNLNCYPVVIDVATGEWTELGPYPQTLFSLFSTSCISDYGDLVIATENDGNVMFRLDGSYEEFKTPAGFTSNPQISQVAADGTWVGWCGKDGTSYPVKWVDGVAVELPKPALNYRDEPIGDVQARGISADGRIVYGTTWDNFDFGMVYWDEAGEVHYVGEDVRYVRTVDRPDGYGGTRKYNLADGMWTTATNTNVSPNGKYIAGTFRRESMDETGQVNETNYPAFFNTETGKTVIFEELVGGGGVSATSDGLGFTVDSTFGPNSGKVVDIENGIVLGSALEWIESTYGILVPAGYITYMPDSKDRFLGAMLYTGGPVVEGINWYVGPAR</sequence>
<keyword evidence="4" id="KW-1185">Reference proteome</keyword>
<accession>A0ABR4YI51</accession>
<feature type="signal peptide" evidence="1">
    <location>
        <begin position="1"/>
        <end position="21"/>
    </location>
</feature>
<dbReference type="SUPFAM" id="SSF69322">
    <property type="entry name" value="Tricorn protease domain 2"/>
    <property type="match status" value="1"/>
</dbReference>
<dbReference type="EMBL" id="JRGF01000008">
    <property type="protein sequence ID" value="KHE41837.1"/>
    <property type="molecule type" value="Genomic_DNA"/>
</dbReference>
<name>A0ABR4YI51_9BACT</name>
<dbReference type="Pfam" id="PF13004">
    <property type="entry name" value="BACON"/>
    <property type="match status" value="1"/>
</dbReference>